<organism evidence="2 3">
    <name type="scientific">Limosilactobacillus ingluviei DSM 15946</name>
    <dbReference type="NCBI Taxonomy" id="1423760"/>
    <lineage>
        <taxon>Bacteria</taxon>
        <taxon>Bacillati</taxon>
        <taxon>Bacillota</taxon>
        <taxon>Bacilli</taxon>
        <taxon>Lactobacillales</taxon>
        <taxon>Lactobacillaceae</taxon>
        <taxon>Limosilactobacillus</taxon>
    </lineage>
</organism>
<evidence type="ECO:0000313" key="3">
    <source>
        <dbReference type="Proteomes" id="UP000050816"/>
    </source>
</evidence>
<protein>
    <submittedName>
        <fullName evidence="2">Uncharacterized protein</fullName>
    </submittedName>
</protein>
<name>A0A0R1UE80_9LACO</name>
<dbReference type="PATRIC" id="fig|1423760.3.peg.1208"/>
<dbReference type="AlphaFoldDB" id="A0A0R1UE80"/>
<comment type="caution">
    <text evidence="2">The sequence shown here is derived from an EMBL/GenBank/DDBJ whole genome shotgun (WGS) entry which is preliminary data.</text>
</comment>
<dbReference type="Proteomes" id="UP000050816">
    <property type="component" value="Unassembled WGS sequence"/>
</dbReference>
<gene>
    <name evidence="2" type="ORF">FC43_GL001142</name>
</gene>
<accession>A0A0R1UE80</accession>
<sequence length="79" mass="9120">MYPDPESTYDDGTPVYDENDFDEDGELVNPMLIVCTEGGTPDVFNHIPMKAFDLRSFVREHPSFRLQDADELFTELKFV</sequence>
<reference evidence="2 3" key="1">
    <citation type="journal article" date="2015" name="Genome Announc.">
        <title>Expanding the biotechnology potential of lactobacilli through comparative genomics of 213 strains and associated genera.</title>
        <authorList>
            <person name="Sun Z."/>
            <person name="Harris H.M."/>
            <person name="McCann A."/>
            <person name="Guo C."/>
            <person name="Argimon S."/>
            <person name="Zhang W."/>
            <person name="Yang X."/>
            <person name="Jeffery I.B."/>
            <person name="Cooney J.C."/>
            <person name="Kagawa T.F."/>
            <person name="Liu W."/>
            <person name="Song Y."/>
            <person name="Salvetti E."/>
            <person name="Wrobel A."/>
            <person name="Rasinkangas P."/>
            <person name="Parkhill J."/>
            <person name="Rea M.C."/>
            <person name="O'Sullivan O."/>
            <person name="Ritari J."/>
            <person name="Douillard F.P."/>
            <person name="Paul Ross R."/>
            <person name="Yang R."/>
            <person name="Briner A.E."/>
            <person name="Felis G.E."/>
            <person name="de Vos W.M."/>
            <person name="Barrangou R."/>
            <person name="Klaenhammer T.R."/>
            <person name="Caufield P.W."/>
            <person name="Cui Y."/>
            <person name="Zhang H."/>
            <person name="O'Toole P.W."/>
        </authorList>
    </citation>
    <scope>NUCLEOTIDE SEQUENCE [LARGE SCALE GENOMIC DNA]</scope>
    <source>
        <strain evidence="2 3">DSM 15946</strain>
    </source>
</reference>
<evidence type="ECO:0000256" key="1">
    <source>
        <dbReference type="SAM" id="MobiDB-lite"/>
    </source>
</evidence>
<feature type="region of interest" description="Disordered" evidence="1">
    <location>
        <begin position="1"/>
        <end position="21"/>
    </location>
</feature>
<proteinExistence type="predicted"/>
<evidence type="ECO:0000313" key="2">
    <source>
        <dbReference type="EMBL" id="KRL91719.1"/>
    </source>
</evidence>
<dbReference type="EMBL" id="AZFK01000018">
    <property type="protein sequence ID" value="KRL91719.1"/>
    <property type="molecule type" value="Genomic_DNA"/>
</dbReference>